<accession>A0A316W109</accession>
<reference evidence="1 2" key="1">
    <citation type="journal article" date="2018" name="Mol. Biol. Evol.">
        <title>Broad Genomic Sampling Reveals a Smut Pathogenic Ancestry of the Fungal Clade Ustilaginomycotina.</title>
        <authorList>
            <person name="Kijpornyongpan T."/>
            <person name="Mondo S.J."/>
            <person name="Barry K."/>
            <person name="Sandor L."/>
            <person name="Lee J."/>
            <person name="Lipzen A."/>
            <person name="Pangilinan J."/>
            <person name="LaButti K."/>
            <person name="Hainaut M."/>
            <person name="Henrissat B."/>
            <person name="Grigoriev I.V."/>
            <person name="Spatafora J.W."/>
            <person name="Aime M.C."/>
        </authorList>
    </citation>
    <scope>NUCLEOTIDE SEQUENCE [LARGE SCALE GENOMIC DNA]</scope>
    <source>
        <strain evidence="1 2">MCA 4658</strain>
    </source>
</reference>
<evidence type="ECO:0000313" key="1">
    <source>
        <dbReference type="EMBL" id="PWN42241.1"/>
    </source>
</evidence>
<dbReference type="InParanoid" id="A0A316W109"/>
<dbReference type="EMBL" id="KZ819382">
    <property type="protein sequence ID" value="PWN42241.1"/>
    <property type="molecule type" value="Genomic_DNA"/>
</dbReference>
<organism evidence="1 2">
    <name type="scientific">Ceraceosorus guamensis</name>
    <dbReference type="NCBI Taxonomy" id="1522189"/>
    <lineage>
        <taxon>Eukaryota</taxon>
        <taxon>Fungi</taxon>
        <taxon>Dikarya</taxon>
        <taxon>Basidiomycota</taxon>
        <taxon>Ustilaginomycotina</taxon>
        <taxon>Exobasidiomycetes</taxon>
        <taxon>Ceraceosorales</taxon>
        <taxon>Ceraceosoraceae</taxon>
        <taxon>Ceraceosorus</taxon>
    </lineage>
</organism>
<dbReference type="Proteomes" id="UP000245783">
    <property type="component" value="Unassembled WGS sequence"/>
</dbReference>
<name>A0A316W109_9BASI</name>
<dbReference type="RefSeq" id="XP_025369401.1">
    <property type="nucleotide sequence ID" value="XM_025510355.1"/>
</dbReference>
<dbReference type="GeneID" id="37032225"/>
<evidence type="ECO:0000313" key="2">
    <source>
        <dbReference type="Proteomes" id="UP000245783"/>
    </source>
</evidence>
<proteinExistence type="predicted"/>
<sequence>MLAHRRCMQQTHAVVSHHPWTPCSCRRFPSGLRYIVAVLHGCSSPRHEARRCMGAGCVLQGTSLVQIARPEKLLYSRDLC</sequence>
<dbReference type="AlphaFoldDB" id="A0A316W109"/>
<gene>
    <name evidence="1" type="ORF">IE81DRAFT_141310</name>
</gene>
<protein>
    <submittedName>
        <fullName evidence="1">Uncharacterized protein</fullName>
    </submittedName>
</protein>
<keyword evidence="2" id="KW-1185">Reference proteome</keyword>